<name>A0A131YPX2_RHIAP</name>
<sequence>MLMNTRWSKFPGPSTTTSLIILLWFWDIKPQILIKLSFCYRVYKAYQHGMNFEDDTHFDRGAVTLLVLLVKLHCNSIYFFNEMLFYT</sequence>
<proteinExistence type="predicted"/>
<protein>
    <submittedName>
        <fullName evidence="1">Uncharacterized protein</fullName>
    </submittedName>
</protein>
<organism evidence="1">
    <name type="scientific">Rhipicephalus appendiculatus</name>
    <name type="common">Brown ear tick</name>
    <dbReference type="NCBI Taxonomy" id="34631"/>
    <lineage>
        <taxon>Eukaryota</taxon>
        <taxon>Metazoa</taxon>
        <taxon>Ecdysozoa</taxon>
        <taxon>Arthropoda</taxon>
        <taxon>Chelicerata</taxon>
        <taxon>Arachnida</taxon>
        <taxon>Acari</taxon>
        <taxon>Parasitiformes</taxon>
        <taxon>Ixodida</taxon>
        <taxon>Ixodoidea</taxon>
        <taxon>Ixodidae</taxon>
        <taxon>Rhipicephalinae</taxon>
        <taxon>Rhipicephalus</taxon>
        <taxon>Rhipicephalus</taxon>
    </lineage>
</organism>
<evidence type="ECO:0000313" key="1">
    <source>
        <dbReference type="EMBL" id="JAP80582.1"/>
    </source>
</evidence>
<dbReference type="AlphaFoldDB" id="A0A131YPX2"/>
<dbReference type="EMBL" id="GEDV01007975">
    <property type="protein sequence ID" value="JAP80582.1"/>
    <property type="molecule type" value="Transcribed_RNA"/>
</dbReference>
<accession>A0A131YPX2</accession>
<reference evidence="1" key="1">
    <citation type="journal article" date="2016" name="Ticks Tick Borne Dis.">
        <title>De novo assembly and annotation of the salivary gland transcriptome of Rhipicephalus appendiculatus male and female ticks during blood feeding.</title>
        <authorList>
            <person name="de Castro M.H."/>
            <person name="de Klerk D."/>
            <person name="Pienaar R."/>
            <person name="Latif A.A."/>
            <person name="Rees D.J."/>
            <person name="Mans B.J."/>
        </authorList>
    </citation>
    <scope>NUCLEOTIDE SEQUENCE</scope>
    <source>
        <tissue evidence="1">Salivary glands</tissue>
    </source>
</reference>